<dbReference type="InterPro" id="IPR036291">
    <property type="entry name" value="NAD(P)-bd_dom_sf"/>
</dbReference>
<dbReference type="InterPro" id="IPR008927">
    <property type="entry name" value="6-PGluconate_DH-like_C_sf"/>
</dbReference>
<dbReference type="UniPathway" id="UPA00098">
    <property type="reaction ID" value="UER00361"/>
</dbReference>
<dbReference type="NCBIfam" id="TIGR00112">
    <property type="entry name" value="proC"/>
    <property type="match status" value="1"/>
</dbReference>
<dbReference type="HAMAP" id="MF_01925">
    <property type="entry name" value="P5C_reductase"/>
    <property type="match status" value="1"/>
</dbReference>
<dbReference type="GO" id="GO:0005737">
    <property type="term" value="C:cytoplasm"/>
    <property type="evidence" value="ECO:0007669"/>
    <property type="project" value="UniProtKB-SubCell"/>
</dbReference>
<feature type="domain" description="Pyrroline-5-carboxylate reductase dimerisation" evidence="10">
    <location>
        <begin position="162"/>
        <end position="267"/>
    </location>
</feature>
<keyword evidence="12" id="KW-1185">Reference proteome</keyword>
<reference evidence="11 12" key="1">
    <citation type="submission" date="2019-08" db="EMBL/GenBank/DDBJ databases">
        <title>In-depth cultivation of the pig gut microbiome towards novel bacterial diversity and tailored functional studies.</title>
        <authorList>
            <person name="Wylensek D."/>
            <person name="Hitch T.C.A."/>
            <person name="Clavel T."/>
        </authorList>
    </citation>
    <scope>NUCLEOTIDE SEQUENCE [LARGE SCALE GENOMIC DNA]</scope>
    <source>
        <strain evidence="11 12">Oil+RF-744-GAM-WT-6</strain>
    </source>
</reference>
<evidence type="ECO:0000313" key="11">
    <source>
        <dbReference type="EMBL" id="MSS57340.1"/>
    </source>
</evidence>
<protein>
    <recommendedName>
        <fullName evidence="6 7">Pyrroline-5-carboxylate reductase</fullName>
        <shortName evidence="6">P5C reductase</shortName>
        <shortName evidence="6">P5CR</shortName>
        <ecNumber evidence="6 7">1.5.1.2</ecNumber>
    </recommendedName>
    <alternativeName>
        <fullName evidence="6">PCA reductase</fullName>
    </alternativeName>
</protein>
<feature type="domain" description="Pyrroline-5-carboxylate reductase catalytic N-terminal" evidence="9">
    <location>
        <begin position="8"/>
        <end position="97"/>
    </location>
</feature>
<comment type="catalytic activity">
    <reaction evidence="6">
        <text>L-proline + NADP(+) = (S)-1-pyrroline-5-carboxylate + NADPH + 2 H(+)</text>
        <dbReference type="Rhea" id="RHEA:14109"/>
        <dbReference type="ChEBI" id="CHEBI:15378"/>
        <dbReference type="ChEBI" id="CHEBI:17388"/>
        <dbReference type="ChEBI" id="CHEBI:57783"/>
        <dbReference type="ChEBI" id="CHEBI:58349"/>
        <dbReference type="ChEBI" id="CHEBI:60039"/>
        <dbReference type="EC" id="1.5.1.2"/>
    </reaction>
</comment>
<comment type="catalytic activity">
    <reaction evidence="6">
        <text>L-proline + NAD(+) = (S)-1-pyrroline-5-carboxylate + NADH + 2 H(+)</text>
        <dbReference type="Rhea" id="RHEA:14105"/>
        <dbReference type="ChEBI" id="CHEBI:15378"/>
        <dbReference type="ChEBI" id="CHEBI:17388"/>
        <dbReference type="ChEBI" id="CHEBI:57540"/>
        <dbReference type="ChEBI" id="CHEBI:57945"/>
        <dbReference type="ChEBI" id="CHEBI:60039"/>
        <dbReference type="EC" id="1.5.1.2"/>
    </reaction>
</comment>
<keyword evidence="6" id="KW-0028">Amino-acid biosynthesis</keyword>
<dbReference type="Proteomes" id="UP000461880">
    <property type="component" value="Unassembled WGS sequence"/>
</dbReference>
<comment type="subcellular location">
    <subcellularLocation>
        <location evidence="6">Cytoplasm</location>
    </subcellularLocation>
</comment>
<evidence type="ECO:0000256" key="7">
    <source>
        <dbReference type="NCBIfam" id="TIGR00112"/>
    </source>
</evidence>
<keyword evidence="2 6" id="KW-0641">Proline biosynthesis</keyword>
<dbReference type="PANTHER" id="PTHR11645:SF0">
    <property type="entry name" value="PYRROLINE-5-CARBOXYLATE REDUCTASE 3"/>
    <property type="match status" value="1"/>
</dbReference>
<dbReference type="InterPro" id="IPR000304">
    <property type="entry name" value="Pyrroline-COOH_reductase"/>
</dbReference>
<evidence type="ECO:0000256" key="5">
    <source>
        <dbReference type="ARBA" id="ARBA00058118"/>
    </source>
</evidence>
<evidence type="ECO:0000256" key="2">
    <source>
        <dbReference type="ARBA" id="ARBA00022650"/>
    </source>
</evidence>
<dbReference type="PANTHER" id="PTHR11645">
    <property type="entry name" value="PYRROLINE-5-CARBOXYLATE REDUCTASE"/>
    <property type="match status" value="1"/>
</dbReference>
<feature type="binding site" evidence="8">
    <location>
        <begin position="73"/>
        <end position="76"/>
    </location>
    <ligand>
        <name>NADP(+)</name>
        <dbReference type="ChEBI" id="CHEBI:58349"/>
    </ligand>
</feature>
<evidence type="ECO:0000256" key="8">
    <source>
        <dbReference type="PIRSR" id="PIRSR000193-1"/>
    </source>
</evidence>
<dbReference type="InterPro" id="IPR029036">
    <property type="entry name" value="P5CR_dimer"/>
</dbReference>
<comment type="similarity">
    <text evidence="1 6">Belongs to the pyrroline-5-carboxylate reductase family.</text>
</comment>
<dbReference type="AlphaFoldDB" id="A0A7X2NPU1"/>
<dbReference type="Pfam" id="PF03807">
    <property type="entry name" value="F420_oxidored"/>
    <property type="match status" value="1"/>
</dbReference>
<proteinExistence type="inferred from homology"/>
<dbReference type="Gene3D" id="1.10.3730.10">
    <property type="entry name" value="ProC C-terminal domain-like"/>
    <property type="match status" value="1"/>
</dbReference>
<dbReference type="SUPFAM" id="SSF51735">
    <property type="entry name" value="NAD(P)-binding Rossmann-fold domains"/>
    <property type="match status" value="1"/>
</dbReference>
<dbReference type="RefSeq" id="WP_105303608.1">
    <property type="nucleotide sequence ID" value="NZ_JAQXPC010000027.1"/>
</dbReference>
<dbReference type="GO" id="GO:0004735">
    <property type="term" value="F:pyrroline-5-carboxylate reductase activity"/>
    <property type="evidence" value="ECO:0007669"/>
    <property type="project" value="UniProtKB-UniRule"/>
</dbReference>
<evidence type="ECO:0000256" key="1">
    <source>
        <dbReference type="ARBA" id="ARBA00005525"/>
    </source>
</evidence>
<dbReference type="PIRSF" id="PIRSF000193">
    <property type="entry name" value="Pyrrol-5-carb_rd"/>
    <property type="match status" value="1"/>
</dbReference>
<evidence type="ECO:0000256" key="3">
    <source>
        <dbReference type="ARBA" id="ARBA00022857"/>
    </source>
</evidence>
<evidence type="ECO:0000313" key="12">
    <source>
        <dbReference type="Proteomes" id="UP000461880"/>
    </source>
</evidence>
<comment type="caution">
    <text evidence="11">The sequence shown here is derived from an EMBL/GenBank/DDBJ whole genome shotgun (WGS) entry which is preliminary data.</text>
</comment>
<feature type="binding site" evidence="8">
    <location>
        <begin position="12"/>
        <end position="17"/>
    </location>
    <ligand>
        <name>NADP(+)</name>
        <dbReference type="ChEBI" id="CHEBI:58349"/>
    </ligand>
</feature>
<sequence>MEQKRRFTIGFIGLGHMGLAIARGAATKEYVERYEIAVYDPSVRTAKLCQEESFTQLNSEKEVAESCHIVLLAVTPQHIEEVLDHLKGADIQCLLSIVTGVSIGHLQEKLGKVPVIRAMPNTPLQIGEGATALCMSENCPADDYDFVFKLFSSMGLARTLKESQLTEAVALNGSTPAYFYYVVQCLMEDAVERGIDEEAARALIVQTMIGSGKLLQENRTKPLADMIDEVCTKGGTTIEAIQSLKDQNLKNVFHEADEKCIHRAEELGNH</sequence>
<evidence type="ECO:0000259" key="9">
    <source>
        <dbReference type="Pfam" id="PF03807"/>
    </source>
</evidence>
<dbReference type="EMBL" id="VUMN01000001">
    <property type="protein sequence ID" value="MSS57340.1"/>
    <property type="molecule type" value="Genomic_DNA"/>
</dbReference>
<dbReference type="FunFam" id="1.10.3730.10:FF:000001">
    <property type="entry name" value="Pyrroline-5-carboxylate reductase"/>
    <property type="match status" value="1"/>
</dbReference>
<evidence type="ECO:0000256" key="4">
    <source>
        <dbReference type="ARBA" id="ARBA00023002"/>
    </source>
</evidence>
<evidence type="ECO:0000256" key="6">
    <source>
        <dbReference type="HAMAP-Rule" id="MF_01925"/>
    </source>
</evidence>
<organism evidence="11 12">
    <name type="scientific">Stecheria intestinalis</name>
    <dbReference type="NCBI Taxonomy" id="2606630"/>
    <lineage>
        <taxon>Bacteria</taxon>
        <taxon>Bacillati</taxon>
        <taxon>Bacillota</taxon>
        <taxon>Erysipelotrichia</taxon>
        <taxon>Erysipelotrichales</taxon>
        <taxon>Erysipelotrichaceae</taxon>
        <taxon>Stecheria</taxon>
    </lineage>
</organism>
<comment type="function">
    <text evidence="5 6">Catalyzes the reduction of 1-pyrroline-5-carboxylate (PCA) to L-proline.</text>
</comment>
<comment type="pathway">
    <text evidence="6">Amino-acid biosynthesis; L-proline biosynthesis; L-proline from L-glutamate 5-semialdehyde: step 1/1.</text>
</comment>
<gene>
    <name evidence="6 11" type="primary">proC</name>
    <name evidence="11" type="ORF">FYJ51_00245</name>
</gene>
<keyword evidence="3 6" id="KW-0521">NADP</keyword>
<dbReference type="Pfam" id="PF14748">
    <property type="entry name" value="P5CR_dimer"/>
    <property type="match status" value="1"/>
</dbReference>
<accession>A0A7X2NPU1</accession>
<name>A0A7X2NPU1_9FIRM</name>
<dbReference type="SUPFAM" id="SSF48179">
    <property type="entry name" value="6-phosphogluconate dehydrogenase C-terminal domain-like"/>
    <property type="match status" value="1"/>
</dbReference>
<keyword evidence="4 6" id="KW-0560">Oxidoreductase</keyword>
<dbReference type="GO" id="GO:0055129">
    <property type="term" value="P:L-proline biosynthetic process"/>
    <property type="evidence" value="ECO:0007669"/>
    <property type="project" value="UniProtKB-UniRule"/>
</dbReference>
<dbReference type="EC" id="1.5.1.2" evidence="6 7"/>
<keyword evidence="6" id="KW-0963">Cytoplasm</keyword>
<dbReference type="Gene3D" id="3.40.50.720">
    <property type="entry name" value="NAD(P)-binding Rossmann-like Domain"/>
    <property type="match status" value="1"/>
</dbReference>
<evidence type="ECO:0000259" key="10">
    <source>
        <dbReference type="Pfam" id="PF14748"/>
    </source>
</evidence>
<dbReference type="InterPro" id="IPR028939">
    <property type="entry name" value="P5C_Rdtase_cat_N"/>
</dbReference>